<evidence type="ECO:0000313" key="7">
    <source>
        <dbReference type="EMBL" id="ACV07834.1"/>
    </source>
</evidence>
<dbReference type="Pfam" id="PF01810">
    <property type="entry name" value="LysE"/>
    <property type="match status" value="1"/>
</dbReference>
<evidence type="ECO:0000256" key="1">
    <source>
        <dbReference type="ARBA" id="ARBA00004651"/>
    </source>
</evidence>
<dbReference type="PANTHER" id="PTHR30086">
    <property type="entry name" value="ARGININE EXPORTER PROTEIN ARGO"/>
    <property type="match status" value="1"/>
</dbReference>
<dbReference type="EMBL" id="CP001706">
    <property type="protein sequence ID" value="ACV07834.1"/>
    <property type="molecule type" value="Genomic_DNA"/>
</dbReference>
<feature type="transmembrane region" description="Helical" evidence="6">
    <location>
        <begin position="83"/>
        <end position="101"/>
    </location>
</feature>
<feature type="transmembrane region" description="Helical" evidence="6">
    <location>
        <begin position="219"/>
        <end position="241"/>
    </location>
</feature>
<evidence type="ECO:0000256" key="6">
    <source>
        <dbReference type="SAM" id="Phobius"/>
    </source>
</evidence>
<dbReference type="Proteomes" id="UP000000628">
    <property type="component" value="Chromosome"/>
</dbReference>
<keyword evidence="4 6" id="KW-1133">Transmembrane helix</keyword>
<feature type="transmembrane region" description="Helical" evidence="6">
    <location>
        <begin position="180"/>
        <end position="199"/>
    </location>
</feature>
<keyword evidence="2" id="KW-1003">Cell membrane</keyword>
<evidence type="ECO:0000256" key="2">
    <source>
        <dbReference type="ARBA" id="ARBA00022475"/>
    </source>
</evidence>
<feature type="transmembrane region" description="Helical" evidence="6">
    <location>
        <begin position="20"/>
        <end position="43"/>
    </location>
</feature>
<organism evidence="7 8">
    <name type="scientific">Jonesia denitrificans (strain ATCC 14870 / DSM 20603 / BCRC 15368 / CIP 55.134 / JCM 11481 / NBRC 15587 / NCTC 10816 / Prevot 55134)</name>
    <name type="common">Listeria denitrificans</name>
    <dbReference type="NCBI Taxonomy" id="471856"/>
    <lineage>
        <taxon>Bacteria</taxon>
        <taxon>Bacillati</taxon>
        <taxon>Actinomycetota</taxon>
        <taxon>Actinomycetes</taxon>
        <taxon>Micrococcales</taxon>
        <taxon>Jonesiaceae</taxon>
        <taxon>Jonesia</taxon>
    </lineage>
</organism>
<dbReference type="InterPro" id="IPR001123">
    <property type="entry name" value="LeuE-type"/>
</dbReference>
<gene>
    <name evidence="7" type="ordered locus">Jden_0159</name>
</gene>
<dbReference type="AlphaFoldDB" id="C7QYI7"/>
<dbReference type="HOGENOM" id="CLU_087840_0_0_11"/>
<feature type="transmembrane region" description="Helical" evidence="6">
    <location>
        <begin position="55"/>
        <end position="77"/>
    </location>
</feature>
<dbReference type="eggNOG" id="COG1279">
    <property type="taxonomic scope" value="Bacteria"/>
</dbReference>
<dbReference type="GO" id="GO:0015171">
    <property type="term" value="F:amino acid transmembrane transporter activity"/>
    <property type="evidence" value="ECO:0007669"/>
    <property type="project" value="TreeGrafter"/>
</dbReference>
<evidence type="ECO:0000256" key="4">
    <source>
        <dbReference type="ARBA" id="ARBA00022989"/>
    </source>
</evidence>
<dbReference type="KEGG" id="jde:Jden_0159"/>
<keyword evidence="5 6" id="KW-0472">Membrane</keyword>
<dbReference type="PANTHER" id="PTHR30086:SF20">
    <property type="entry name" value="ARGININE EXPORTER PROTEIN ARGO-RELATED"/>
    <property type="match status" value="1"/>
</dbReference>
<protein>
    <submittedName>
        <fullName evidence="7">Lysine exporter protein (LYSE/YGGA)</fullName>
    </submittedName>
</protein>
<evidence type="ECO:0000256" key="5">
    <source>
        <dbReference type="ARBA" id="ARBA00023136"/>
    </source>
</evidence>
<reference evidence="7 8" key="1">
    <citation type="journal article" date="2009" name="Stand. Genomic Sci.">
        <title>Complete genome sequence of Jonesia denitrificans type strain (Prevot 55134).</title>
        <authorList>
            <person name="Pukall R."/>
            <person name="Gehrich-Schroter G."/>
            <person name="Lapidus A."/>
            <person name="Nolan M."/>
            <person name="Glavina Del Rio T."/>
            <person name="Lucas S."/>
            <person name="Chen F."/>
            <person name="Tice H."/>
            <person name="Pitluck S."/>
            <person name="Cheng J.F."/>
            <person name="Copeland A."/>
            <person name="Saunders E."/>
            <person name="Brettin T."/>
            <person name="Detter J.C."/>
            <person name="Bruce D."/>
            <person name="Goodwin L."/>
            <person name="Pati A."/>
            <person name="Ivanova N."/>
            <person name="Mavromatis K."/>
            <person name="Ovchinnikova G."/>
            <person name="Chen A."/>
            <person name="Palaniappan K."/>
            <person name="Land M."/>
            <person name="Hauser L."/>
            <person name="Chang Y.J."/>
            <person name="Jeffries C.D."/>
            <person name="Chain P."/>
            <person name="Goker M."/>
            <person name="Bristow J."/>
            <person name="Eisen J.A."/>
            <person name="Markowitz V."/>
            <person name="Hugenholtz P."/>
            <person name="Kyrpides N.C."/>
            <person name="Klenk H.P."/>
            <person name="Han C."/>
        </authorList>
    </citation>
    <scope>NUCLEOTIDE SEQUENCE [LARGE SCALE GENOMIC DNA]</scope>
    <source>
        <strain evidence="8">ATCC 14870 / DSM 20603 / BCRC 15368 / CIP 55.134 / JCM 11481 / NBRC 15587 / NCTC 10816 / Prevot 55134</strain>
    </source>
</reference>
<sequence>MNCTDLSPVDMLTYVISPTVVLAGLGFGLSLIVAIGAQNAFVLRQGLRREHVGPIVAICVASDVILITAGVAGFGVVVQRAAWIIPVLTVFGSAFLVWYGAGACRRALKPAGLPIDDPTLHMPTTPDALTATGLPSGTVATLLVNDGGSAVATAIQPATDTQPTTGATPGSTTQPVSSTLRIVVLHVLALTYLNPHVYLDTLILMGSVATSYGAARWSFAIGAFLATLTWFTALGYGSRVLTPIFQRPRSWQILDALIGVMMFFLAGRLLFDLFTG</sequence>
<feature type="transmembrane region" description="Helical" evidence="6">
    <location>
        <begin position="253"/>
        <end position="271"/>
    </location>
</feature>
<keyword evidence="3 6" id="KW-0812">Transmembrane</keyword>
<evidence type="ECO:0000256" key="3">
    <source>
        <dbReference type="ARBA" id="ARBA00022692"/>
    </source>
</evidence>
<dbReference type="GO" id="GO:0005886">
    <property type="term" value="C:plasma membrane"/>
    <property type="evidence" value="ECO:0007669"/>
    <property type="project" value="UniProtKB-SubCell"/>
</dbReference>
<name>C7QYI7_JONDD</name>
<proteinExistence type="predicted"/>
<comment type="subcellular location">
    <subcellularLocation>
        <location evidence="1">Cell membrane</location>
        <topology evidence="1">Multi-pass membrane protein</topology>
    </subcellularLocation>
</comment>
<accession>C7QYI7</accession>
<keyword evidence="8" id="KW-1185">Reference proteome</keyword>
<evidence type="ECO:0000313" key="8">
    <source>
        <dbReference type="Proteomes" id="UP000000628"/>
    </source>
</evidence>